<dbReference type="Gene3D" id="3.40.630.30">
    <property type="match status" value="2"/>
</dbReference>
<evidence type="ECO:0000313" key="3">
    <source>
        <dbReference type="EMBL" id="MDT8997935.1"/>
    </source>
</evidence>
<dbReference type="SUPFAM" id="SSF55729">
    <property type="entry name" value="Acyl-CoA N-acyltransferases (Nat)"/>
    <property type="match status" value="2"/>
</dbReference>
<comment type="caution">
    <text evidence="3">The sequence shown here is derived from an EMBL/GenBank/DDBJ whole genome shotgun (WGS) entry which is preliminary data.</text>
</comment>
<dbReference type="Proteomes" id="UP001246372">
    <property type="component" value="Unassembled WGS sequence"/>
</dbReference>
<feature type="region of interest" description="Disordered" evidence="1">
    <location>
        <begin position="1"/>
        <end position="75"/>
    </location>
</feature>
<dbReference type="InterPro" id="IPR016181">
    <property type="entry name" value="Acyl_CoA_acyltransferase"/>
</dbReference>
<name>A0ABU3P6T4_9BURK</name>
<dbReference type="EMBL" id="JAVXZY010000001">
    <property type="protein sequence ID" value="MDT8997935.1"/>
    <property type="molecule type" value="Genomic_DNA"/>
</dbReference>
<sequence>MNSQDQPDNPDSVAPELEPQMPARAGMGEGDALGLAVAAPSPKRLPANPSAPPGMPVPARGPRHSSSEQTMAELDGPAADAGTWQVRKLADVDASLMQGWDELKRRMFGDHPMLSRLFIANLLKHFKSGKEQLCYLERDGQWQAALIAVPSHLGQWALFLPVQAQLGAALLHRVGQLQGLFDKLPGACHAIDLLCQDPLLLDTNNLDPRRIELIGHALTIAVPLQGGFDAYWGSRSSKLRQNIRRYLRKVAAANVRTSFRVLHEDVDIAAGLKRYAALEASGWKGRAGTALSPESQQFGFYRDTMSDFAGDGRALVFELWFDDTLVASRLVLVGASRIVFLKTSYDENFADYSPGRLMLHHVMEHLFRHYPGRRLEFFTNADTDLLAWASESRPISHLRVYRDLRSRTAIHLLRRFSLLLGRDKHKSEAGPSNDVEHYTHPSQFPADVLAFMERCEGSNLEFGADWFALQVDHALTPDQRPHFYVLRVDGRVHAMLPVLLNQGERLGPELGGLTNFYTSLFAPILQDGIRVDRLQLAALVRAVKKDHRAVARWSISPMDPGLPSYQLLMEAMRLVGLVPLPYFRFGNWYMPKQEWPSYWAARDSQLRSTVKRRGKKFAERGGRLEVITDMAEVERGIAGYEAVYASSWKRPEPFPHFVPGLIRLGARRGWLRLGVAWLDDKAIAAQIWLVNGGKASIFKLAYDEAYKELSAGTLLSAALFEHVLSKDAITELDYLIGDDDYKRTWVSHRRERWGIVAYNPGTIRGLAGLIYELLGRSVKRLLGRFKKSPAADAA</sequence>
<dbReference type="GO" id="GO:0016746">
    <property type="term" value="F:acyltransferase activity"/>
    <property type="evidence" value="ECO:0007669"/>
    <property type="project" value="UniProtKB-KW"/>
</dbReference>
<keyword evidence="3" id="KW-0808">Transferase</keyword>
<dbReference type="EC" id="2.3.1.-" evidence="3"/>
<dbReference type="RefSeq" id="WP_315648193.1">
    <property type="nucleotide sequence ID" value="NZ_JAVXZY010000001.1"/>
</dbReference>
<gene>
    <name evidence="3" type="ORF">RQP53_01455</name>
</gene>
<protein>
    <submittedName>
        <fullName evidence="3">GNAT family N-acetyltransferase</fullName>
        <ecNumber evidence="3">2.3.1.-</ecNumber>
    </submittedName>
</protein>
<accession>A0ABU3P6T4</accession>
<reference evidence="3" key="1">
    <citation type="submission" date="2023-09" db="EMBL/GenBank/DDBJ databases">
        <title>Paucibacter sp. APW11 Genome sequencing and assembly.</title>
        <authorList>
            <person name="Kim I."/>
        </authorList>
    </citation>
    <scope>NUCLEOTIDE SEQUENCE</scope>
    <source>
        <strain evidence="3">APW11</strain>
    </source>
</reference>
<keyword evidence="3" id="KW-0012">Acyltransferase</keyword>
<feature type="domain" description="BioF2-like acetyltransferase" evidence="2">
    <location>
        <begin position="237"/>
        <end position="378"/>
    </location>
</feature>
<keyword evidence="4" id="KW-1185">Reference proteome</keyword>
<evidence type="ECO:0000259" key="2">
    <source>
        <dbReference type="Pfam" id="PF13480"/>
    </source>
</evidence>
<dbReference type="Pfam" id="PF13480">
    <property type="entry name" value="Acetyltransf_6"/>
    <property type="match status" value="2"/>
</dbReference>
<dbReference type="InterPro" id="IPR038740">
    <property type="entry name" value="BioF2-like_GNAT_dom"/>
</dbReference>
<feature type="domain" description="BioF2-like acetyltransferase" evidence="2">
    <location>
        <begin position="605"/>
        <end position="743"/>
    </location>
</feature>
<evidence type="ECO:0000313" key="4">
    <source>
        <dbReference type="Proteomes" id="UP001246372"/>
    </source>
</evidence>
<proteinExistence type="predicted"/>
<organism evidence="3 4">
    <name type="scientific">Roseateles aquae</name>
    <dbReference type="NCBI Taxonomy" id="3077235"/>
    <lineage>
        <taxon>Bacteria</taxon>
        <taxon>Pseudomonadati</taxon>
        <taxon>Pseudomonadota</taxon>
        <taxon>Betaproteobacteria</taxon>
        <taxon>Burkholderiales</taxon>
        <taxon>Sphaerotilaceae</taxon>
        <taxon>Roseateles</taxon>
    </lineage>
</organism>
<evidence type="ECO:0000256" key="1">
    <source>
        <dbReference type="SAM" id="MobiDB-lite"/>
    </source>
</evidence>